<organism evidence="5 6">
    <name type="scientific">Pseudoduganella guangdongensis</name>
    <dbReference type="NCBI Taxonomy" id="2692179"/>
    <lineage>
        <taxon>Bacteria</taxon>
        <taxon>Pseudomonadati</taxon>
        <taxon>Pseudomonadota</taxon>
        <taxon>Betaproteobacteria</taxon>
        <taxon>Burkholderiales</taxon>
        <taxon>Oxalobacteraceae</taxon>
        <taxon>Telluria group</taxon>
        <taxon>Pseudoduganella</taxon>
    </lineage>
</organism>
<keyword evidence="2" id="KW-0378">Hydrolase</keyword>
<dbReference type="Gene3D" id="3.20.20.370">
    <property type="entry name" value="Glycoside hydrolase/deacetylase"/>
    <property type="match status" value="1"/>
</dbReference>
<dbReference type="GO" id="GO:0005975">
    <property type="term" value="P:carbohydrate metabolic process"/>
    <property type="evidence" value="ECO:0007669"/>
    <property type="project" value="InterPro"/>
</dbReference>
<sequence>MKLIAALAAALAVSLAQAQTLAITIDDGPNLAATPRLSALERNQAMLAALAKHRVQAALFVTSGFGADTAPGLPLLQAWSKAGHAIGNHTVTHPDLEKVSLAEYQKEVLACDRLISTLPGYQKWLRFTYLREGNTPEKIEGMRSFLREKGYRNAHVSIDTSDWRLNEALEEVLTQNPKADVSAIRSAYLAHIKQRMLAYRELSHTLQGRDIAQVMLLHHNLINAMWLDDVLAQAKDMGWKIITPAEAYADPVYTLEPVRKAAGQSMLLSLGRTLGRGWMPGGARLMDDGDYEIGQLRANGTLPAQVKK</sequence>
<gene>
    <name evidence="5" type="ORF">GTP41_05910</name>
</gene>
<dbReference type="GO" id="GO:0046872">
    <property type="term" value="F:metal ion binding"/>
    <property type="evidence" value="ECO:0007669"/>
    <property type="project" value="UniProtKB-KW"/>
</dbReference>
<evidence type="ECO:0000259" key="4">
    <source>
        <dbReference type="PROSITE" id="PS51677"/>
    </source>
</evidence>
<dbReference type="GO" id="GO:0016810">
    <property type="term" value="F:hydrolase activity, acting on carbon-nitrogen (but not peptide) bonds"/>
    <property type="evidence" value="ECO:0007669"/>
    <property type="project" value="InterPro"/>
</dbReference>
<evidence type="ECO:0000256" key="1">
    <source>
        <dbReference type="ARBA" id="ARBA00022723"/>
    </source>
</evidence>
<dbReference type="CDD" id="cd10960">
    <property type="entry name" value="CE4_NodB_like_1"/>
    <property type="match status" value="1"/>
</dbReference>
<evidence type="ECO:0000313" key="5">
    <source>
        <dbReference type="EMBL" id="MYN01630.1"/>
    </source>
</evidence>
<dbReference type="PANTHER" id="PTHR10587">
    <property type="entry name" value="GLYCOSYL TRANSFERASE-RELATED"/>
    <property type="match status" value="1"/>
</dbReference>
<proteinExistence type="predicted"/>
<name>A0A6N9HDY9_9BURK</name>
<dbReference type="RefSeq" id="WP_161024635.1">
    <property type="nucleotide sequence ID" value="NZ_WWCJ01000003.1"/>
</dbReference>
<evidence type="ECO:0000256" key="3">
    <source>
        <dbReference type="SAM" id="SignalP"/>
    </source>
</evidence>
<dbReference type="Pfam" id="PF01522">
    <property type="entry name" value="Polysacc_deac_1"/>
    <property type="match status" value="1"/>
</dbReference>
<dbReference type="InterPro" id="IPR050248">
    <property type="entry name" value="Polysacc_deacetylase_ArnD"/>
</dbReference>
<dbReference type="InterPro" id="IPR011330">
    <property type="entry name" value="Glyco_hydro/deAcase_b/a-brl"/>
</dbReference>
<evidence type="ECO:0000256" key="2">
    <source>
        <dbReference type="ARBA" id="ARBA00022801"/>
    </source>
</evidence>
<keyword evidence="6" id="KW-1185">Reference proteome</keyword>
<feature type="chain" id="PRO_5026889341" evidence="3">
    <location>
        <begin position="19"/>
        <end position="308"/>
    </location>
</feature>
<protein>
    <submittedName>
        <fullName evidence="5">Polysaccharide deacetylase family protein</fullName>
    </submittedName>
</protein>
<dbReference type="PANTHER" id="PTHR10587:SF133">
    <property type="entry name" value="CHITIN DEACETYLASE 1-RELATED"/>
    <property type="match status" value="1"/>
</dbReference>
<dbReference type="SUPFAM" id="SSF88713">
    <property type="entry name" value="Glycoside hydrolase/deacetylase"/>
    <property type="match status" value="1"/>
</dbReference>
<reference evidence="5 6" key="1">
    <citation type="submission" date="2019-12" db="EMBL/GenBank/DDBJ databases">
        <title>Novel species isolated from a subtropical stream in China.</title>
        <authorList>
            <person name="Lu H."/>
        </authorList>
    </citation>
    <scope>NUCLEOTIDE SEQUENCE [LARGE SCALE GENOMIC DNA]</scope>
    <source>
        <strain evidence="5 6">DS3</strain>
    </source>
</reference>
<feature type="domain" description="NodB homology" evidence="4">
    <location>
        <begin position="19"/>
        <end position="214"/>
    </location>
</feature>
<comment type="caution">
    <text evidence="5">The sequence shown here is derived from an EMBL/GenBank/DDBJ whole genome shotgun (WGS) entry which is preliminary data.</text>
</comment>
<keyword evidence="3" id="KW-0732">Signal</keyword>
<dbReference type="GO" id="GO:0016020">
    <property type="term" value="C:membrane"/>
    <property type="evidence" value="ECO:0007669"/>
    <property type="project" value="TreeGrafter"/>
</dbReference>
<feature type="signal peptide" evidence="3">
    <location>
        <begin position="1"/>
        <end position="18"/>
    </location>
</feature>
<dbReference type="AlphaFoldDB" id="A0A6N9HDY9"/>
<accession>A0A6N9HDY9</accession>
<keyword evidence="1" id="KW-0479">Metal-binding</keyword>
<dbReference type="EMBL" id="WWCJ01000003">
    <property type="protein sequence ID" value="MYN01630.1"/>
    <property type="molecule type" value="Genomic_DNA"/>
</dbReference>
<evidence type="ECO:0000313" key="6">
    <source>
        <dbReference type="Proteomes" id="UP000448575"/>
    </source>
</evidence>
<dbReference type="InterPro" id="IPR002509">
    <property type="entry name" value="NODB_dom"/>
</dbReference>
<dbReference type="Proteomes" id="UP000448575">
    <property type="component" value="Unassembled WGS sequence"/>
</dbReference>
<dbReference type="PROSITE" id="PS51677">
    <property type="entry name" value="NODB"/>
    <property type="match status" value="1"/>
</dbReference>